<comment type="caution">
    <text evidence="2">The sequence shown here is derived from an EMBL/GenBank/DDBJ whole genome shotgun (WGS) entry which is preliminary data.</text>
</comment>
<evidence type="ECO:0000256" key="1">
    <source>
        <dbReference type="SAM" id="MobiDB-lite"/>
    </source>
</evidence>
<gene>
    <name evidence="2" type="ORF">PCL_09953</name>
</gene>
<feature type="region of interest" description="Disordered" evidence="1">
    <location>
        <begin position="38"/>
        <end position="132"/>
    </location>
</feature>
<evidence type="ECO:0000313" key="2">
    <source>
        <dbReference type="EMBL" id="PWI72938.1"/>
    </source>
</evidence>
<accession>A0A2U3EEK1</accession>
<evidence type="ECO:0000313" key="3">
    <source>
        <dbReference type="Proteomes" id="UP000245956"/>
    </source>
</evidence>
<organism evidence="2 3">
    <name type="scientific">Purpureocillium lilacinum</name>
    <name type="common">Paecilomyces lilacinus</name>
    <dbReference type="NCBI Taxonomy" id="33203"/>
    <lineage>
        <taxon>Eukaryota</taxon>
        <taxon>Fungi</taxon>
        <taxon>Dikarya</taxon>
        <taxon>Ascomycota</taxon>
        <taxon>Pezizomycotina</taxon>
        <taxon>Sordariomycetes</taxon>
        <taxon>Hypocreomycetidae</taxon>
        <taxon>Hypocreales</taxon>
        <taxon>Ophiocordycipitaceae</taxon>
        <taxon>Purpureocillium</taxon>
    </lineage>
</organism>
<reference evidence="2 3" key="1">
    <citation type="journal article" date="2016" name="Front. Microbiol.">
        <title>Genome and transcriptome sequences reveal the specific parasitism of the nematophagous Purpureocillium lilacinum 36-1.</title>
        <authorList>
            <person name="Xie J."/>
            <person name="Li S."/>
            <person name="Mo C."/>
            <person name="Xiao X."/>
            <person name="Peng D."/>
            <person name="Wang G."/>
            <person name="Xiao Y."/>
        </authorList>
    </citation>
    <scope>NUCLEOTIDE SEQUENCE [LARGE SCALE GENOMIC DNA]</scope>
    <source>
        <strain evidence="2 3">36-1</strain>
    </source>
</reference>
<sequence length="132" mass="13528">MAGQGRAGHSRRNASVRAGETKLALSACSASCHLAHPSRAGLSSNAATGQALETWGGRGSTEPNQNLQTAEAAAAGAAFARQRSPGGRVGAGDEAAWARRSSRMRESGSVHRTRNMPGAQIQPDPSHSDGAR</sequence>
<name>A0A2U3EEK1_PURLI</name>
<dbReference type="AlphaFoldDB" id="A0A2U3EEK1"/>
<dbReference type="Proteomes" id="UP000245956">
    <property type="component" value="Unassembled WGS sequence"/>
</dbReference>
<dbReference type="EMBL" id="LCWV01000005">
    <property type="protein sequence ID" value="PWI72938.1"/>
    <property type="molecule type" value="Genomic_DNA"/>
</dbReference>
<proteinExistence type="predicted"/>
<protein>
    <submittedName>
        <fullName evidence="2">Uncharacterized protein</fullName>
    </submittedName>
</protein>
<feature type="compositionally biased region" description="Low complexity" evidence="1">
    <location>
        <begin position="70"/>
        <end position="80"/>
    </location>
</feature>